<dbReference type="GO" id="GO:0042797">
    <property type="term" value="P:tRNA transcription by RNA polymerase III"/>
    <property type="evidence" value="ECO:0007669"/>
    <property type="project" value="TreeGrafter"/>
</dbReference>
<accession>A0A8T0FGR1</accession>
<gene>
    <name evidence="3" type="ORF">HNY73_006533</name>
</gene>
<keyword evidence="3" id="KW-0804">Transcription</keyword>
<comment type="caution">
    <text evidence="3">The sequence shown here is derived from an EMBL/GenBank/DDBJ whole genome shotgun (WGS) entry which is preliminary data.</text>
</comment>
<dbReference type="PANTHER" id="PTHR12069:SF0">
    <property type="entry name" value="DNA-DIRECTED RNA POLYMERASE III SUBUNIT RPC5"/>
    <property type="match status" value="1"/>
</dbReference>
<organism evidence="3 4">
    <name type="scientific">Argiope bruennichi</name>
    <name type="common">Wasp spider</name>
    <name type="synonym">Aranea bruennichi</name>
    <dbReference type="NCBI Taxonomy" id="94029"/>
    <lineage>
        <taxon>Eukaryota</taxon>
        <taxon>Metazoa</taxon>
        <taxon>Ecdysozoa</taxon>
        <taxon>Arthropoda</taxon>
        <taxon>Chelicerata</taxon>
        <taxon>Arachnida</taxon>
        <taxon>Araneae</taxon>
        <taxon>Araneomorphae</taxon>
        <taxon>Entelegynae</taxon>
        <taxon>Araneoidea</taxon>
        <taxon>Araneidae</taxon>
        <taxon>Argiope</taxon>
    </lineage>
</organism>
<dbReference type="InterPro" id="IPR045576">
    <property type="entry name" value="RPC5_C"/>
</dbReference>
<sequence>MNSNAGDTLFDDDEVVFESVVQLTKSLSENLYLFNYPIKHNGNISEDSTCLSARIKPKQQRVELEFGIDINAGNYDTSRGEQIAYNVDGQNSNGECYFNSGIMDKKLLVGTKVLDSDYNYALGFMRKGELHLTSLHSIIEVNPGYIHMDKFDTSTKKTLNPDENEGEEEEAVAVTMRFEGPNAERDRQIRQKSYQYFQQKNAGEPWVNLNYHKHGSIRSAAECEKLICAQVHQDNASTVVDKEDYLKELVPECLRLSGCQTSKDEDAAVLIDKPLSDQIRHLMINAHLLTFSMLAEKLPHNVDTLSIERLLQQVGVLVQGCWAVKSELLYAENTVSPYTGMSAKQLINARDYILWLFTKTRFVTRQDILSAIRILDDDFKAIMLPLANKTNRGWEFKFPTDKEFLENHPSIQQSQDIKWNLRYNKLVKDLKMFEHEEDPLRPRQKRHSHSSVSEGDESGTDSGAPKDKGRRAHGSKKRTALSPTKSSASKPRLATLDISPTYLESSPPEGLRQELRELVGGALRQHFCMTLSEIKEFLLESPLSSVAGRTDFESLLDEALVEYGAQKLKNKWPQNTLPESLYAFAKFGNKLDRYRAALLDLFSTTARTRANLFVKKVEDELRERISEADCRQIFEEYCVYKSGFYYLKGTVTLES</sequence>
<reference evidence="3" key="1">
    <citation type="journal article" date="2020" name="bioRxiv">
        <title>Chromosome-level reference genome of the European wasp spider Argiope bruennichi: a resource for studies on range expansion and evolutionary adaptation.</title>
        <authorList>
            <person name="Sheffer M.M."/>
            <person name="Hoppe A."/>
            <person name="Krehenwinkel H."/>
            <person name="Uhl G."/>
            <person name="Kuss A.W."/>
            <person name="Jensen L."/>
            <person name="Jensen C."/>
            <person name="Gillespie R.G."/>
            <person name="Hoff K.J."/>
            <person name="Prost S."/>
        </authorList>
    </citation>
    <scope>NUCLEOTIDE SEQUENCE</scope>
</reference>
<dbReference type="GO" id="GO:0005666">
    <property type="term" value="C:RNA polymerase III complex"/>
    <property type="evidence" value="ECO:0007669"/>
    <property type="project" value="TreeGrafter"/>
</dbReference>
<keyword evidence="3" id="KW-0240">DNA-directed RNA polymerase</keyword>
<dbReference type="PANTHER" id="PTHR12069">
    <property type="entry name" value="DNA-DIRECTED RNA POLYMERASES III 80 KDA POLYPEPTIDE RNA POLYMERASE III SUBUNIT 5"/>
    <property type="match status" value="1"/>
</dbReference>
<evidence type="ECO:0000313" key="4">
    <source>
        <dbReference type="Proteomes" id="UP000807504"/>
    </source>
</evidence>
<reference evidence="3" key="2">
    <citation type="submission" date="2020-06" db="EMBL/GenBank/DDBJ databases">
        <authorList>
            <person name="Sheffer M."/>
        </authorList>
    </citation>
    <scope>NUCLEOTIDE SEQUENCE</scope>
</reference>
<protein>
    <submittedName>
        <fullName evidence="3">DNA-directed RNA polymerase III subunit RPC5 like protein</fullName>
    </submittedName>
</protein>
<dbReference type="Proteomes" id="UP000807504">
    <property type="component" value="Unassembled WGS sequence"/>
</dbReference>
<evidence type="ECO:0000259" key="2">
    <source>
        <dbReference type="Pfam" id="PF19725"/>
    </source>
</evidence>
<keyword evidence="4" id="KW-1185">Reference proteome</keyword>
<feature type="region of interest" description="Disordered" evidence="1">
    <location>
        <begin position="435"/>
        <end position="509"/>
    </location>
</feature>
<dbReference type="AlphaFoldDB" id="A0A8T0FGR1"/>
<evidence type="ECO:0000256" key="1">
    <source>
        <dbReference type="SAM" id="MobiDB-lite"/>
    </source>
</evidence>
<feature type="domain" description="DNA-directed RNA polymerase III subunit RPC5 C-terminal" evidence="2">
    <location>
        <begin position="506"/>
        <end position="652"/>
    </location>
</feature>
<dbReference type="Pfam" id="PF04801">
    <property type="entry name" value="RPC5"/>
    <property type="match status" value="1"/>
</dbReference>
<dbReference type="Pfam" id="PF19725">
    <property type="entry name" value="RPC5_C"/>
    <property type="match status" value="1"/>
</dbReference>
<dbReference type="InterPro" id="IPR006886">
    <property type="entry name" value="RNA_pol_III_Rpc5"/>
</dbReference>
<evidence type="ECO:0000313" key="3">
    <source>
        <dbReference type="EMBL" id="KAF8788500.1"/>
    </source>
</evidence>
<name>A0A8T0FGR1_ARGBR</name>
<proteinExistence type="predicted"/>
<feature type="compositionally biased region" description="Basic residues" evidence="1">
    <location>
        <begin position="468"/>
        <end position="479"/>
    </location>
</feature>
<dbReference type="EMBL" id="JABXBU010000012">
    <property type="protein sequence ID" value="KAF8788500.1"/>
    <property type="molecule type" value="Genomic_DNA"/>
</dbReference>